<dbReference type="GO" id="GO:0006164">
    <property type="term" value="P:purine nucleotide biosynthetic process"/>
    <property type="evidence" value="ECO:0007669"/>
    <property type="project" value="UniProtKB-KW"/>
</dbReference>
<evidence type="ECO:0000313" key="16">
    <source>
        <dbReference type="EMBL" id="RDE72011.1"/>
    </source>
</evidence>
<dbReference type="PROSITE" id="PS00766">
    <property type="entry name" value="THF_DHG_CYH_1"/>
    <property type="match status" value="1"/>
</dbReference>
<dbReference type="InterPro" id="IPR020867">
    <property type="entry name" value="THF_DH/CycHdrlase_CS"/>
</dbReference>
<dbReference type="InterPro" id="IPR046346">
    <property type="entry name" value="Aminoacid_DH-like_N_sf"/>
</dbReference>
<protein>
    <recommendedName>
        <fullName evidence="13">Bifunctional protein FolD</fullName>
    </recommendedName>
    <domain>
        <recommendedName>
            <fullName evidence="13">Methylenetetrahydrofolate dehydrogenase</fullName>
            <ecNumber evidence="13">1.5.1.5</ecNumber>
        </recommendedName>
    </domain>
    <domain>
        <recommendedName>
            <fullName evidence="13">Methenyltetrahydrofolate cyclohydrolase</fullName>
            <ecNumber evidence="13">3.5.4.9</ecNumber>
        </recommendedName>
    </domain>
</protein>
<comment type="similarity">
    <text evidence="13">Belongs to the tetrahydrofolate dehydrogenase/cyclohydrolase family.</text>
</comment>
<dbReference type="PRINTS" id="PR00085">
    <property type="entry name" value="THFDHDRGNASE"/>
</dbReference>
<keyword evidence="3 13" id="KW-0554">One-carbon metabolism</keyword>
<dbReference type="PROSITE" id="PS00767">
    <property type="entry name" value="THF_DHG_CYH_2"/>
    <property type="match status" value="1"/>
</dbReference>
<dbReference type="Gene3D" id="3.40.50.720">
    <property type="entry name" value="NAD(P)-binding Rossmann-like Domain"/>
    <property type="match status" value="1"/>
</dbReference>
<dbReference type="EMBL" id="QEQG01000003">
    <property type="protein sequence ID" value="RDF12147.1"/>
    <property type="molecule type" value="Genomic_DNA"/>
</dbReference>
<keyword evidence="6 13" id="KW-0378">Hydrolase</keyword>
<reference evidence="18 19" key="1">
    <citation type="submission" date="2018-05" db="EMBL/GenBank/DDBJ databases">
        <title>Draft Genome Sequences for a Diverse set of 7 Haemophilus Species.</title>
        <authorList>
            <person name="Nichols M."/>
            <person name="Topaz N."/>
            <person name="Wang X."/>
            <person name="Wang X."/>
            <person name="Boxrud D."/>
        </authorList>
    </citation>
    <scope>NUCLEOTIDE SEQUENCE [LARGE SCALE GENOMIC DNA]</scope>
    <source>
        <strain evidence="16 18">C2002001239</strain>
        <strain evidence="17 19">C2015005473</strain>
    </source>
</reference>
<evidence type="ECO:0000256" key="8">
    <source>
        <dbReference type="ARBA" id="ARBA00023002"/>
    </source>
</evidence>
<evidence type="ECO:0000256" key="12">
    <source>
        <dbReference type="ARBA" id="ARBA00036357"/>
    </source>
</evidence>
<dbReference type="Pfam" id="PF02882">
    <property type="entry name" value="THF_DHG_CYH_C"/>
    <property type="match status" value="1"/>
</dbReference>
<comment type="caution">
    <text evidence="16">The sequence shown here is derived from an EMBL/GenBank/DDBJ whole genome shotgun (WGS) entry which is preliminary data.</text>
</comment>
<evidence type="ECO:0000256" key="13">
    <source>
        <dbReference type="HAMAP-Rule" id="MF_01576"/>
    </source>
</evidence>
<dbReference type="SUPFAM" id="SSF53223">
    <property type="entry name" value="Aminoacid dehydrogenase-like, N-terminal domain"/>
    <property type="match status" value="1"/>
</dbReference>
<dbReference type="InterPro" id="IPR000672">
    <property type="entry name" value="THF_DH/CycHdrlase"/>
</dbReference>
<feature type="domain" description="Tetrahydrofolate dehydrogenase/cyclohydrolase NAD(P)-binding" evidence="15">
    <location>
        <begin position="140"/>
        <end position="282"/>
    </location>
</feature>
<evidence type="ECO:0000256" key="1">
    <source>
        <dbReference type="ARBA" id="ARBA00004777"/>
    </source>
</evidence>
<dbReference type="GO" id="GO:0035999">
    <property type="term" value="P:tetrahydrofolate interconversion"/>
    <property type="evidence" value="ECO:0007669"/>
    <property type="project" value="UniProtKB-UniRule"/>
</dbReference>
<feature type="binding site" evidence="13">
    <location>
        <position position="232"/>
    </location>
    <ligand>
        <name>NADP(+)</name>
        <dbReference type="ChEBI" id="CHEBI:58349"/>
    </ligand>
</feature>
<dbReference type="UniPathway" id="UPA00193"/>
<dbReference type="EC" id="3.5.4.9" evidence="13"/>
<keyword evidence="19" id="KW-1185">Reference proteome</keyword>
<comment type="catalytic activity">
    <reaction evidence="13">
        <text>(6R)-5,10-methylene-5,6,7,8-tetrahydrofolate + NADP(+) = (6R)-5,10-methenyltetrahydrofolate + NADPH</text>
        <dbReference type="Rhea" id="RHEA:22812"/>
        <dbReference type="ChEBI" id="CHEBI:15636"/>
        <dbReference type="ChEBI" id="CHEBI:57455"/>
        <dbReference type="ChEBI" id="CHEBI:57783"/>
        <dbReference type="ChEBI" id="CHEBI:58349"/>
        <dbReference type="EC" id="1.5.1.5"/>
    </reaction>
</comment>
<feature type="binding site" evidence="13">
    <location>
        <begin position="166"/>
        <end position="168"/>
    </location>
    <ligand>
        <name>NADP(+)</name>
        <dbReference type="ChEBI" id="CHEBI:58349"/>
    </ligand>
</feature>
<dbReference type="FunFam" id="3.40.50.10860:FF:000001">
    <property type="entry name" value="Bifunctional protein FolD"/>
    <property type="match status" value="1"/>
</dbReference>
<keyword evidence="8 13" id="KW-0560">Oxidoreductase</keyword>
<dbReference type="EMBL" id="QEPN01000004">
    <property type="protein sequence ID" value="RDE72011.1"/>
    <property type="molecule type" value="Genomic_DNA"/>
</dbReference>
<evidence type="ECO:0000313" key="17">
    <source>
        <dbReference type="EMBL" id="RDF12147.1"/>
    </source>
</evidence>
<dbReference type="FunFam" id="3.40.50.720:FF:000006">
    <property type="entry name" value="Bifunctional protein FolD"/>
    <property type="match status" value="1"/>
</dbReference>
<evidence type="ECO:0000259" key="14">
    <source>
        <dbReference type="Pfam" id="PF00763"/>
    </source>
</evidence>
<proteinExistence type="inferred from homology"/>
<comment type="function">
    <text evidence="13">Catalyzes the oxidation of 5,10-methylenetetrahydrofolate to 5,10-methenyltetrahydrofolate and then the hydrolysis of 5,10-methenyltetrahydrofolate to 10-formyltetrahydrofolate.</text>
</comment>
<evidence type="ECO:0000256" key="7">
    <source>
        <dbReference type="ARBA" id="ARBA00022857"/>
    </source>
</evidence>
<comment type="caution">
    <text evidence="13">Lacks conserved residue(s) required for the propagation of feature annotation.</text>
</comment>
<evidence type="ECO:0000256" key="5">
    <source>
        <dbReference type="ARBA" id="ARBA00022755"/>
    </source>
</evidence>
<evidence type="ECO:0000256" key="11">
    <source>
        <dbReference type="ARBA" id="ARBA00023268"/>
    </source>
</evidence>
<evidence type="ECO:0000313" key="18">
    <source>
        <dbReference type="Proteomes" id="UP000253872"/>
    </source>
</evidence>
<name>A0A369YKN5_9PAST</name>
<dbReference type="Gene3D" id="3.40.50.10860">
    <property type="entry name" value="Leucine Dehydrogenase, chain A, domain 1"/>
    <property type="match status" value="1"/>
</dbReference>
<dbReference type="RefSeq" id="WP_111389363.1">
    <property type="nucleotide sequence ID" value="NZ_QEPN01000004.1"/>
</dbReference>
<dbReference type="Pfam" id="PF00763">
    <property type="entry name" value="THF_DHG_CYH"/>
    <property type="match status" value="1"/>
</dbReference>
<keyword evidence="9 13" id="KW-0368">Histidine biosynthesis</keyword>
<dbReference type="EC" id="1.5.1.5" evidence="13"/>
<keyword evidence="11 13" id="KW-0511">Multifunctional enzyme</keyword>
<comment type="pathway">
    <text evidence="1 13">One-carbon metabolism; tetrahydrofolate interconversion.</text>
</comment>
<dbReference type="Proteomes" id="UP000253950">
    <property type="component" value="Unassembled WGS sequence"/>
</dbReference>
<keyword evidence="5 13" id="KW-0658">Purine biosynthesis</keyword>
<dbReference type="NCBIfam" id="NF010783">
    <property type="entry name" value="PRK14186.1"/>
    <property type="match status" value="1"/>
</dbReference>
<dbReference type="GO" id="GO:0004477">
    <property type="term" value="F:methenyltetrahydrofolate cyclohydrolase activity"/>
    <property type="evidence" value="ECO:0007669"/>
    <property type="project" value="UniProtKB-UniRule"/>
</dbReference>
<organism evidence="16 18">
    <name type="scientific">Haemophilus sputorum</name>
    <dbReference type="NCBI Taxonomy" id="1078480"/>
    <lineage>
        <taxon>Bacteria</taxon>
        <taxon>Pseudomonadati</taxon>
        <taxon>Pseudomonadota</taxon>
        <taxon>Gammaproteobacteria</taxon>
        <taxon>Pasteurellales</taxon>
        <taxon>Pasteurellaceae</taxon>
        <taxon>Haemophilus</taxon>
    </lineage>
</organism>
<keyword evidence="10 13" id="KW-0486">Methionine biosynthesis</keyword>
<keyword evidence="4 13" id="KW-0028">Amino-acid biosynthesis</keyword>
<dbReference type="PANTHER" id="PTHR48099">
    <property type="entry name" value="C-1-TETRAHYDROFOLATE SYNTHASE, CYTOPLASMIC-RELATED"/>
    <property type="match status" value="1"/>
</dbReference>
<dbReference type="CDD" id="cd01080">
    <property type="entry name" value="NAD_bind_m-THF_DH_Cyclohyd"/>
    <property type="match status" value="1"/>
</dbReference>
<comment type="catalytic activity">
    <reaction evidence="12 13">
        <text>(6R)-5,10-methenyltetrahydrofolate + H2O = (6R)-10-formyltetrahydrofolate + H(+)</text>
        <dbReference type="Rhea" id="RHEA:23700"/>
        <dbReference type="ChEBI" id="CHEBI:15377"/>
        <dbReference type="ChEBI" id="CHEBI:15378"/>
        <dbReference type="ChEBI" id="CHEBI:57455"/>
        <dbReference type="ChEBI" id="CHEBI:195366"/>
        <dbReference type="EC" id="3.5.4.9"/>
    </reaction>
</comment>
<dbReference type="NCBIfam" id="NF008058">
    <property type="entry name" value="PRK10792.1"/>
    <property type="match status" value="1"/>
</dbReference>
<comment type="subunit">
    <text evidence="2 13">Homodimer.</text>
</comment>
<evidence type="ECO:0000256" key="4">
    <source>
        <dbReference type="ARBA" id="ARBA00022605"/>
    </source>
</evidence>
<evidence type="ECO:0000313" key="19">
    <source>
        <dbReference type="Proteomes" id="UP000253950"/>
    </source>
</evidence>
<evidence type="ECO:0000256" key="9">
    <source>
        <dbReference type="ARBA" id="ARBA00023102"/>
    </source>
</evidence>
<dbReference type="STRING" id="1035839.GCA_000238795_01100"/>
<evidence type="ECO:0000259" key="15">
    <source>
        <dbReference type="Pfam" id="PF02882"/>
    </source>
</evidence>
<accession>A0A369YKN5</accession>
<dbReference type="Proteomes" id="UP000253872">
    <property type="component" value="Unassembled WGS sequence"/>
</dbReference>
<dbReference type="GO" id="GO:0000105">
    <property type="term" value="P:L-histidine biosynthetic process"/>
    <property type="evidence" value="ECO:0007669"/>
    <property type="project" value="UniProtKB-KW"/>
</dbReference>
<gene>
    <name evidence="13" type="primary">folD</name>
    <name evidence="17" type="ORF">DPV84_03545</name>
    <name evidence="16" type="ORF">DPV93_06710</name>
</gene>
<keyword evidence="7 13" id="KW-0521">NADP</keyword>
<dbReference type="GO" id="GO:0009086">
    <property type="term" value="P:methionine biosynthetic process"/>
    <property type="evidence" value="ECO:0007669"/>
    <property type="project" value="UniProtKB-KW"/>
</dbReference>
<dbReference type="AlphaFoldDB" id="A0A369YKN5"/>
<feature type="domain" description="Tetrahydrofolate dehydrogenase/cyclohydrolase catalytic" evidence="14">
    <location>
        <begin position="6"/>
        <end position="121"/>
    </location>
</feature>
<evidence type="ECO:0000256" key="10">
    <source>
        <dbReference type="ARBA" id="ARBA00023167"/>
    </source>
</evidence>
<dbReference type="InterPro" id="IPR036291">
    <property type="entry name" value="NAD(P)-bd_dom_sf"/>
</dbReference>
<dbReference type="InterPro" id="IPR020630">
    <property type="entry name" value="THF_DH/CycHdrlase_cat_dom"/>
</dbReference>
<dbReference type="PANTHER" id="PTHR48099:SF5">
    <property type="entry name" value="C-1-TETRAHYDROFOLATE SYNTHASE, CYTOPLASMIC"/>
    <property type="match status" value="1"/>
</dbReference>
<evidence type="ECO:0000256" key="6">
    <source>
        <dbReference type="ARBA" id="ARBA00022801"/>
    </source>
</evidence>
<evidence type="ECO:0000256" key="3">
    <source>
        <dbReference type="ARBA" id="ARBA00022563"/>
    </source>
</evidence>
<dbReference type="GO" id="GO:0004488">
    <property type="term" value="F:methylenetetrahydrofolate dehydrogenase (NADP+) activity"/>
    <property type="evidence" value="ECO:0007669"/>
    <property type="project" value="UniProtKB-UniRule"/>
</dbReference>
<dbReference type="GO" id="GO:0005829">
    <property type="term" value="C:cytosol"/>
    <property type="evidence" value="ECO:0007669"/>
    <property type="project" value="TreeGrafter"/>
</dbReference>
<dbReference type="SUPFAM" id="SSF51735">
    <property type="entry name" value="NAD(P)-binding Rossmann-fold domains"/>
    <property type="match status" value="1"/>
</dbReference>
<sequence>MTAQIISGTALAKEMKSAIAEQITQQVAKGARAPGLAVILVGSDPASEVYVSNKRKSCAEIGIYSKSYDLPEQTSEAELLALIEQLNQDESIDGILVQLPLPKQIDSTKVIEAIVPHKDVDGFHPYNVGRLCQRIPTLRSCTPYGVMKLLETTGVDLYGKHAVVVGASNIVGRPMAMELLLGGCTVTVTHRFTKDLASHIRQADILVVAVGKPNFISGEWIKEGAIVIDVGINRNSEGKLTGDVAYEEAQQRASFITPVPGGVGPMTVAMLMQNTLQAYKQHLGLES</sequence>
<dbReference type="InterPro" id="IPR020631">
    <property type="entry name" value="THF_DH/CycHdrlase_NAD-bd_dom"/>
</dbReference>
<dbReference type="HAMAP" id="MF_01576">
    <property type="entry name" value="THF_DHG_CYH"/>
    <property type="match status" value="1"/>
</dbReference>
<evidence type="ECO:0000256" key="2">
    <source>
        <dbReference type="ARBA" id="ARBA00011738"/>
    </source>
</evidence>